<gene>
    <name evidence="1" type="ORF">BpHYR1_031602</name>
</gene>
<proteinExistence type="predicted"/>
<accession>A0A3M7T0H0</accession>
<reference evidence="1 2" key="1">
    <citation type="journal article" date="2018" name="Sci. Rep.">
        <title>Genomic signatures of local adaptation to the degree of environmental predictability in rotifers.</title>
        <authorList>
            <person name="Franch-Gras L."/>
            <person name="Hahn C."/>
            <person name="Garcia-Roger E.M."/>
            <person name="Carmona M.J."/>
            <person name="Serra M."/>
            <person name="Gomez A."/>
        </authorList>
    </citation>
    <scope>NUCLEOTIDE SEQUENCE [LARGE SCALE GENOMIC DNA]</scope>
    <source>
        <strain evidence="1">HYR1</strain>
    </source>
</reference>
<dbReference type="Proteomes" id="UP000276133">
    <property type="component" value="Unassembled WGS sequence"/>
</dbReference>
<comment type="caution">
    <text evidence="1">The sequence shown here is derived from an EMBL/GenBank/DDBJ whole genome shotgun (WGS) entry which is preliminary data.</text>
</comment>
<keyword evidence="2" id="KW-1185">Reference proteome</keyword>
<dbReference type="EMBL" id="REGN01000523">
    <property type="protein sequence ID" value="RNA41320.1"/>
    <property type="molecule type" value="Genomic_DNA"/>
</dbReference>
<protein>
    <submittedName>
        <fullName evidence="1">Uncharacterized protein</fullName>
    </submittedName>
</protein>
<organism evidence="1 2">
    <name type="scientific">Brachionus plicatilis</name>
    <name type="common">Marine rotifer</name>
    <name type="synonym">Brachionus muelleri</name>
    <dbReference type="NCBI Taxonomy" id="10195"/>
    <lineage>
        <taxon>Eukaryota</taxon>
        <taxon>Metazoa</taxon>
        <taxon>Spiralia</taxon>
        <taxon>Gnathifera</taxon>
        <taxon>Rotifera</taxon>
        <taxon>Eurotatoria</taxon>
        <taxon>Monogononta</taxon>
        <taxon>Pseudotrocha</taxon>
        <taxon>Ploima</taxon>
        <taxon>Brachionidae</taxon>
        <taxon>Brachionus</taxon>
    </lineage>
</organism>
<sequence>MEYKFEYRNININILIFTVVSKELFLGRRYEIPKRIFFLDYQTDYFSHASSCIKPKLKTN</sequence>
<name>A0A3M7T0H0_BRAPC</name>
<dbReference type="AlphaFoldDB" id="A0A3M7T0H0"/>
<evidence type="ECO:0000313" key="1">
    <source>
        <dbReference type="EMBL" id="RNA41320.1"/>
    </source>
</evidence>
<evidence type="ECO:0000313" key="2">
    <source>
        <dbReference type="Proteomes" id="UP000276133"/>
    </source>
</evidence>